<dbReference type="Pfam" id="PF03929">
    <property type="entry name" value="PepSY_TM"/>
    <property type="match status" value="1"/>
</dbReference>
<dbReference type="InterPro" id="IPR017938">
    <property type="entry name" value="Riboflavin_synthase-like_b-brl"/>
</dbReference>
<reference evidence="7 8" key="1">
    <citation type="submission" date="2018-06" db="EMBL/GenBank/DDBJ databases">
        <title>Genomic Encyclopedia of Type Strains, Phase III (KMG-III): the genomes of soil and plant-associated and newly described type strains.</title>
        <authorList>
            <person name="Whitman W."/>
        </authorList>
    </citation>
    <scope>NUCLEOTIDE SEQUENCE [LARGE SCALE GENOMIC DNA]</scope>
    <source>
        <strain evidence="7 8">CECT 7646</strain>
    </source>
</reference>
<gene>
    <name evidence="7" type="ORF">DFQ15_11624</name>
</gene>
<dbReference type="InterPro" id="IPR008254">
    <property type="entry name" value="Flavodoxin/NO_synth"/>
</dbReference>
<feature type="domain" description="FAD-binding FR-type" evidence="6">
    <location>
        <begin position="553"/>
        <end position="721"/>
    </location>
</feature>
<feature type="transmembrane region" description="Helical" evidence="4">
    <location>
        <begin position="145"/>
        <end position="165"/>
    </location>
</feature>
<dbReference type="RefSeq" id="WP_110466066.1">
    <property type="nucleotide sequence ID" value="NZ_JAMOFZ010000016.1"/>
</dbReference>
<feature type="transmembrane region" description="Helical" evidence="4">
    <location>
        <begin position="339"/>
        <end position="361"/>
    </location>
</feature>
<keyword evidence="4" id="KW-1133">Transmembrane helix</keyword>
<dbReference type="InterPro" id="IPR017927">
    <property type="entry name" value="FAD-bd_FR_type"/>
</dbReference>
<dbReference type="PANTHER" id="PTHR34219">
    <property type="entry name" value="IRON-REGULATED INNER MEMBRANE PROTEIN-RELATED"/>
    <property type="match status" value="1"/>
</dbReference>
<dbReference type="InterPro" id="IPR001094">
    <property type="entry name" value="Flavdoxin-like"/>
</dbReference>
<dbReference type="Gene3D" id="3.40.50.80">
    <property type="entry name" value="Nucleotide-binding domain of ferredoxin-NADP reductase (FNR) module"/>
    <property type="match status" value="1"/>
</dbReference>
<feature type="transmembrane region" description="Helical" evidence="4">
    <location>
        <begin position="186"/>
        <end position="215"/>
    </location>
</feature>
<dbReference type="PROSITE" id="PS50902">
    <property type="entry name" value="FLAVODOXIN_LIKE"/>
    <property type="match status" value="1"/>
</dbReference>
<dbReference type="GO" id="GO:0016491">
    <property type="term" value="F:oxidoreductase activity"/>
    <property type="evidence" value="ECO:0007669"/>
    <property type="project" value="InterPro"/>
</dbReference>
<evidence type="ECO:0000313" key="7">
    <source>
        <dbReference type="EMBL" id="PYE76064.1"/>
    </source>
</evidence>
<evidence type="ECO:0000256" key="4">
    <source>
        <dbReference type="SAM" id="Phobius"/>
    </source>
</evidence>
<dbReference type="PRINTS" id="PR00371">
    <property type="entry name" value="FPNCR"/>
</dbReference>
<dbReference type="PRINTS" id="PR00369">
    <property type="entry name" value="FLAVODOXIN"/>
</dbReference>
<feature type="domain" description="Flavodoxin-like" evidence="5">
    <location>
        <begin position="393"/>
        <end position="531"/>
    </location>
</feature>
<dbReference type="PANTHER" id="PTHR34219:SF3">
    <property type="entry name" value="BLL7967 PROTEIN"/>
    <property type="match status" value="1"/>
</dbReference>
<dbReference type="SUPFAM" id="SSF52343">
    <property type="entry name" value="Ferredoxin reductase-like, C-terminal NADP-linked domain"/>
    <property type="match status" value="1"/>
</dbReference>
<keyword evidence="8" id="KW-1185">Reference proteome</keyword>
<dbReference type="SUPFAM" id="SSF52218">
    <property type="entry name" value="Flavoproteins"/>
    <property type="match status" value="1"/>
</dbReference>
<keyword evidence="4" id="KW-0812">Transmembrane</keyword>
<dbReference type="PROSITE" id="PS51384">
    <property type="entry name" value="FAD_FR"/>
    <property type="match status" value="1"/>
</dbReference>
<dbReference type="Gene3D" id="2.40.30.10">
    <property type="entry name" value="Translation factors"/>
    <property type="match status" value="1"/>
</dbReference>
<feature type="transmembrane region" description="Helical" evidence="4">
    <location>
        <begin position="12"/>
        <end position="35"/>
    </location>
</feature>
<evidence type="ECO:0000259" key="5">
    <source>
        <dbReference type="PROSITE" id="PS50902"/>
    </source>
</evidence>
<accession>A0A318SJA4</accession>
<keyword evidence="4" id="KW-0472">Membrane</keyword>
<keyword evidence="3" id="KW-0249">Electron transport</keyword>
<dbReference type="CDD" id="cd06200">
    <property type="entry name" value="SiR_like1"/>
    <property type="match status" value="1"/>
</dbReference>
<evidence type="ECO:0000256" key="3">
    <source>
        <dbReference type="ARBA" id="ARBA00022982"/>
    </source>
</evidence>
<dbReference type="Proteomes" id="UP000247540">
    <property type="component" value="Unassembled WGS sequence"/>
</dbReference>
<dbReference type="GO" id="GO:0010181">
    <property type="term" value="F:FMN binding"/>
    <property type="evidence" value="ECO:0007669"/>
    <property type="project" value="InterPro"/>
</dbReference>
<proteinExistence type="predicted"/>
<dbReference type="Pfam" id="PF00258">
    <property type="entry name" value="Flavodoxin_1"/>
    <property type="match status" value="1"/>
</dbReference>
<dbReference type="Gene3D" id="3.40.50.360">
    <property type="match status" value="1"/>
</dbReference>
<dbReference type="InterPro" id="IPR005625">
    <property type="entry name" value="PepSY-ass_TM"/>
</dbReference>
<evidence type="ECO:0000259" key="6">
    <source>
        <dbReference type="PROSITE" id="PS51384"/>
    </source>
</evidence>
<sequence length="860" mass="92569">MPLFKTIWFQLHWCVGITAGTVLIVIGLSGATLSFQGELLDLFNPASASMPLRPGRPLLTPQQLVDAARGAGQGRAVQRVTVFADPTLPAQIVFVPLPGQRRGLAVRADPVSGEVLPAQRGAAFFDWAERLHRWLLLPRDTGKSVTGTLAACLLLLALSGLYLRWPRRPLAWRTWLTFDTRLAGRSFLWGLHSVLGTWALAAYVVFTLSGLYWAFDAVRVPVDRWAGAPPHRAAAPRPADAGGPPAAPDLASAWISFARIAHGWQLAQWRLPERAGQPVQIFWMGEDAAHDRARNRLHLRPDGSVLLDERYADLPRGQRFLGAIYPLHLGSYFGLPGRIAMMLAGLCLPLFVITGWMLYLGRRRAARAVRREREALQVAAPGPPSSAAAGESVLVAFASQSGRAERLAVRTVAALRAAGAAATLAPVTQLGTERLRHHRRVLLVASTFGEGDPPDMARRFARILARTEGVVLPHLKFGLLALGDRQYAAFCGCGHGLVHHLQRLGAQPLFPPVEMDGEDPAAWTRWQSAVGRHLGLALPQDAQGTAAAGPEAEPARPWRLAERRWLNPGSLGAPLFRVVLTPPAGVPAVWQPGALVEVFPRHAADVVTSVLRREGWDGTAPVAGPAGDSTLAELLAGSVLPAPGAQAPDAAPQQVADGLRPLAPRRYSVASLPADGTVQLLVRQVRHDAGLGLASGWLSTHSPVGAEVAMRLEENPDFALADGDGPAIFIGSGSGYAGLRALLTARMRAGHGRNWLLFGERQRAHDSFCEDETAGWQARGLLAHRDFAYSRDQAGRVYVQDCLRAEAHRLRGWIGEGATLYVCGSLDGMAAGVYAALAELLGADAVEDLIADGRYRRDVY</sequence>
<dbReference type="InterPro" id="IPR001709">
    <property type="entry name" value="Flavoprot_Pyr_Nucl_cyt_Rdtase"/>
</dbReference>
<evidence type="ECO:0000256" key="1">
    <source>
        <dbReference type="ARBA" id="ARBA00022630"/>
    </source>
</evidence>
<protein>
    <submittedName>
        <fullName evidence="7">Sulfite reductase (NADPH) flavoprotein alpha-component</fullName>
    </submittedName>
</protein>
<dbReference type="InterPro" id="IPR029039">
    <property type="entry name" value="Flavoprotein-like_sf"/>
</dbReference>
<organism evidence="7 8">
    <name type="scientific">Xylophilus ampelinus</name>
    <dbReference type="NCBI Taxonomy" id="54067"/>
    <lineage>
        <taxon>Bacteria</taxon>
        <taxon>Pseudomonadati</taxon>
        <taxon>Pseudomonadota</taxon>
        <taxon>Betaproteobacteria</taxon>
        <taxon>Burkholderiales</taxon>
        <taxon>Xylophilus</taxon>
    </lineage>
</organism>
<dbReference type="OrthoDB" id="9816402at2"/>
<dbReference type="InterPro" id="IPR039261">
    <property type="entry name" value="FNR_nucleotide-bd"/>
</dbReference>
<evidence type="ECO:0000256" key="2">
    <source>
        <dbReference type="ARBA" id="ARBA00022643"/>
    </source>
</evidence>
<dbReference type="EMBL" id="QJTC01000016">
    <property type="protein sequence ID" value="PYE76064.1"/>
    <property type="molecule type" value="Genomic_DNA"/>
</dbReference>
<dbReference type="AlphaFoldDB" id="A0A318SJA4"/>
<keyword evidence="1" id="KW-0285">Flavoprotein</keyword>
<keyword evidence="2" id="KW-0288">FMN</keyword>
<evidence type="ECO:0000313" key="8">
    <source>
        <dbReference type="Proteomes" id="UP000247540"/>
    </source>
</evidence>
<keyword evidence="3" id="KW-0813">Transport</keyword>
<name>A0A318SJA4_9BURK</name>
<dbReference type="SUPFAM" id="SSF63380">
    <property type="entry name" value="Riboflavin synthase domain-like"/>
    <property type="match status" value="1"/>
</dbReference>
<comment type="caution">
    <text evidence="7">The sequence shown here is derived from an EMBL/GenBank/DDBJ whole genome shotgun (WGS) entry which is preliminary data.</text>
</comment>